<dbReference type="Gene3D" id="3.40.50.720">
    <property type="entry name" value="NAD(P)-binding Rossmann-like Domain"/>
    <property type="match status" value="1"/>
</dbReference>
<evidence type="ECO:0000256" key="1">
    <source>
        <dbReference type="SAM" id="MobiDB-lite"/>
    </source>
</evidence>
<feature type="compositionally biased region" description="Low complexity" evidence="1">
    <location>
        <begin position="407"/>
        <end position="429"/>
    </location>
</feature>
<evidence type="ECO:0000313" key="3">
    <source>
        <dbReference type="WBParaSite" id="maker-unitig_27804-snap-gene-0.2-mRNA-1"/>
    </source>
</evidence>
<dbReference type="SUPFAM" id="SSF51735">
    <property type="entry name" value="NAD(P)-binding Rossmann-fold domains"/>
    <property type="match status" value="1"/>
</dbReference>
<dbReference type="InterPro" id="IPR036188">
    <property type="entry name" value="FAD/NAD-bd_sf"/>
</dbReference>
<dbReference type="Gene3D" id="3.50.50.60">
    <property type="entry name" value="FAD/NAD(P)-binding domain"/>
    <property type="match status" value="1"/>
</dbReference>
<feature type="region of interest" description="Disordered" evidence="1">
    <location>
        <begin position="137"/>
        <end position="170"/>
    </location>
</feature>
<dbReference type="Proteomes" id="UP000095280">
    <property type="component" value="Unplaced"/>
</dbReference>
<feature type="region of interest" description="Disordered" evidence="1">
    <location>
        <begin position="375"/>
        <end position="429"/>
    </location>
</feature>
<proteinExistence type="predicted"/>
<dbReference type="WBParaSite" id="maker-unitig_27804-snap-gene-0.2-mRNA-1">
    <property type="protein sequence ID" value="maker-unitig_27804-snap-gene-0.2-mRNA-1"/>
    <property type="gene ID" value="maker-unitig_27804-snap-gene-0.2"/>
</dbReference>
<keyword evidence="2" id="KW-1185">Reference proteome</keyword>
<dbReference type="InterPro" id="IPR036291">
    <property type="entry name" value="NAD(P)-bd_dom_sf"/>
</dbReference>
<dbReference type="AlphaFoldDB" id="A0A1I8FBV4"/>
<feature type="compositionally biased region" description="Low complexity" evidence="1">
    <location>
        <begin position="147"/>
        <end position="158"/>
    </location>
</feature>
<name>A0A1I8FBV4_9PLAT</name>
<protein>
    <submittedName>
        <fullName evidence="3">PPM-type phosphatase domain-containing protein</fullName>
    </submittedName>
</protein>
<evidence type="ECO:0000313" key="2">
    <source>
        <dbReference type="Proteomes" id="UP000095280"/>
    </source>
</evidence>
<sequence length="558" mass="58721">VSVRALADQMVLVEGTPPADGKFVVCSARWHGYQPESSHPSTFVMRHRLAAGRAAAARADSLRRRAIPRQADGCALQCPIRAPLDRTKLSKSMASEPVLLRTAEHYAQHDIELMLESPSRDAAARSFLPAESGGLQAKFTRRVRAQTPSSSDRPSSRWSPPPTWSPTVPKSVTVLARDPVPFKALFGEEAGKAARRLHESKGVKFVIGELQSFASDAQGGLRATPCSALRGGHRLHAQHALPAPAVLLAGGKPGQPAGGGPGPSLAVGLERLWRRRTSSATGTGRRAQTRAAWRRLRCSASRCGSRSHLLLDADVRHRLPRTPRLAPAATAGPRRHGKRAVVAEPKEEFKFMMTYLVGEADQVVAGVAVGAPGPVHRSNSGPAAGTLPVMQQQQQQPPRSSRGPSVSNPANPAGRPAPSGSSAPPCSLAPGLGLRPAQVSGQIVLVTGAAQGIGLATAELSPSRNASLCSPMSALSCRHERGQVRWSRGAIVTATYQMDVTRRKRVRLPGDGCPGFGQGLTIPWSATAAASFQAGAAGPDGAQIGGHCGCQPRWAHLA</sequence>
<reference evidence="3" key="1">
    <citation type="submission" date="2016-11" db="UniProtKB">
        <authorList>
            <consortium name="WormBaseParasite"/>
        </authorList>
    </citation>
    <scope>IDENTIFICATION</scope>
</reference>
<accession>A0A1I8FBV4</accession>
<feature type="compositionally biased region" description="Polar residues" evidence="1">
    <location>
        <begin position="397"/>
        <end position="406"/>
    </location>
</feature>
<organism evidence="2 3">
    <name type="scientific">Macrostomum lignano</name>
    <dbReference type="NCBI Taxonomy" id="282301"/>
    <lineage>
        <taxon>Eukaryota</taxon>
        <taxon>Metazoa</taxon>
        <taxon>Spiralia</taxon>
        <taxon>Lophotrochozoa</taxon>
        <taxon>Platyhelminthes</taxon>
        <taxon>Rhabditophora</taxon>
        <taxon>Macrostomorpha</taxon>
        <taxon>Macrostomida</taxon>
        <taxon>Macrostomidae</taxon>
        <taxon>Macrostomum</taxon>
    </lineage>
</organism>